<dbReference type="EMBL" id="CAJNIZ010047919">
    <property type="protein sequence ID" value="CAE7778375.1"/>
    <property type="molecule type" value="Genomic_DNA"/>
</dbReference>
<evidence type="ECO:0000256" key="2">
    <source>
        <dbReference type="SAM" id="MobiDB-lite"/>
    </source>
</evidence>
<evidence type="ECO:0000259" key="3">
    <source>
        <dbReference type="PROSITE" id="PS50404"/>
    </source>
</evidence>
<name>A0A812YEM5_SYMPI</name>
<dbReference type="Proteomes" id="UP000649617">
    <property type="component" value="Unassembled WGS sequence"/>
</dbReference>
<keyword evidence="5" id="KW-1185">Reference proteome</keyword>
<dbReference type="PANTHER" id="PTHR44051">
    <property type="entry name" value="GLUTATHIONE S-TRANSFERASE-RELATED"/>
    <property type="match status" value="1"/>
</dbReference>
<organism evidence="4 5">
    <name type="scientific">Symbiodinium pilosum</name>
    <name type="common">Dinoflagellate</name>
    <dbReference type="NCBI Taxonomy" id="2952"/>
    <lineage>
        <taxon>Eukaryota</taxon>
        <taxon>Sar</taxon>
        <taxon>Alveolata</taxon>
        <taxon>Dinophyceae</taxon>
        <taxon>Suessiales</taxon>
        <taxon>Symbiodiniaceae</taxon>
        <taxon>Symbiodinium</taxon>
    </lineage>
</organism>
<dbReference type="InterPro" id="IPR004045">
    <property type="entry name" value="Glutathione_S-Trfase_N"/>
</dbReference>
<gene>
    <name evidence="4" type="primary">gstB</name>
    <name evidence="4" type="ORF">SPIL2461_LOCUS23087</name>
</gene>
<sequence length="198" mass="22868">MWWHCLGPRGTIPCLLDGELAVWESHSIVRYLAQKYSPELHLNSIEGLAKCSPWMDWLLFSNFHECNHHLIDQTARTLPEHRDIATMTESYTGYLERLRKVEQHIAETTAFLTGDEFSIADIVVGAEVCRFSCGMTRWASDSELPELQRAELPHLDSYFRKLQDRPAFREACLHHEREHQQMEPLSAGEVQPLLPEGL</sequence>
<comment type="caution">
    <text evidence="4">The sequence shown here is derived from an EMBL/GenBank/DDBJ whole genome shotgun (WGS) entry which is preliminary data.</text>
</comment>
<dbReference type="PANTHER" id="PTHR44051:SF8">
    <property type="entry name" value="GLUTATHIONE S-TRANSFERASE GSTA"/>
    <property type="match status" value="1"/>
</dbReference>
<dbReference type="SUPFAM" id="SSF47616">
    <property type="entry name" value="GST C-terminal domain-like"/>
    <property type="match status" value="1"/>
</dbReference>
<evidence type="ECO:0000313" key="4">
    <source>
        <dbReference type="EMBL" id="CAE7778375.1"/>
    </source>
</evidence>
<dbReference type="OrthoDB" id="288530at2759"/>
<dbReference type="Gene3D" id="3.40.30.10">
    <property type="entry name" value="Glutaredoxin"/>
    <property type="match status" value="1"/>
</dbReference>
<protein>
    <submittedName>
        <fullName evidence="4">GstB protein</fullName>
    </submittedName>
</protein>
<dbReference type="InterPro" id="IPR036282">
    <property type="entry name" value="Glutathione-S-Trfase_C_sf"/>
</dbReference>
<comment type="similarity">
    <text evidence="1">Belongs to the GST superfamily.</text>
</comment>
<feature type="region of interest" description="Disordered" evidence="2">
    <location>
        <begin position="178"/>
        <end position="198"/>
    </location>
</feature>
<dbReference type="Gene3D" id="1.20.1050.10">
    <property type="match status" value="1"/>
</dbReference>
<dbReference type="InterPro" id="IPR036249">
    <property type="entry name" value="Thioredoxin-like_sf"/>
</dbReference>
<evidence type="ECO:0000313" key="5">
    <source>
        <dbReference type="Proteomes" id="UP000649617"/>
    </source>
</evidence>
<feature type="domain" description="GST N-terminal" evidence="3">
    <location>
        <begin position="1"/>
        <end position="40"/>
    </location>
</feature>
<dbReference type="PROSITE" id="PS50404">
    <property type="entry name" value="GST_NTER"/>
    <property type="match status" value="1"/>
</dbReference>
<reference evidence="4" key="1">
    <citation type="submission" date="2021-02" db="EMBL/GenBank/DDBJ databases">
        <authorList>
            <person name="Dougan E. K."/>
            <person name="Rhodes N."/>
            <person name="Thang M."/>
            <person name="Chan C."/>
        </authorList>
    </citation>
    <scope>NUCLEOTIDE SEQUENCE</scope>
</reference>
<proteinExistence type="inferred from homology"/>
<evidence type="ECO:0000256" key="1">
    <source>
        <dbReference type="ARBA" id="ARBA00007409"/>
    </source>
</evidence>
<dbReference type="AlphaFoldDB" id="A0A812YEM5"/>
<dbReference type="SUPFAM" id="SSF52833">
    <property type="entry name" value="Thioredoxin-like"/>
    <property type="match status" value="1"/>
</dbReference>
<accession>A0A812YEM5</accession>